<comment type="caution">
    <text evidence="1">The sequence shown here is derived from an EMBL/GenBank/DDBJ whole genome shotgun (WGS) entry which is preliminary data.</text>
</comment>
<dbReference type="EMBL" id="CM055109">
    <property type="protein sequence ID" value="KAJ7524008.1"/>
    <property type="molecule type" value="Genomic_DNA"/>
</dbReference>
<accession>A0ACC2B2H4</accession>
<gene>
    <name evidence="1" type="ORF">O6H91_18G073000</name>
</gene>
<keyword evidence="2" id="KW-1185">Reference proteome</keyword>
<sequence length="611" mass="69403">MSAGGWGQPNGSEPPLHATPPLLQSRKHGIKGGIAPASQPWRMSKILERWGGRFFRLVSDRRTGLFAATLLAFLSLLMLINDVHLVSYHLKRFTSIPFRDGKKSLESAWKQPARDLISRVESWNLTHFSPNNTLENNLAPSIHTVSNDTFQNAGPSWKTSVSHQEGPHLQRHVGNFPPVLFSDSSLPFGHPCSTFRLPPPPADKKRTGPRPCPVCYLPVEAALREMAAPKVVASHVLKDLSYVHRQDAIEITKLVGGSDFGGHQTLEEREESFQLRESMHIYCGFTRGLRPGAGSGFDFDKIDQLHMDSCHGVVVASAIFGNYDILQQPKNVSKKAKNTVCFFMFVDEETAKFLSKAKFNETSRKIGLWRIVVVHNLPFLDARRNGKVPKLLIHRLFPNARFSLWVDGKLELVVDPYQILERFLWRSNDSFAVSKHYRRFDVYVEAEANKAARKYDNASIDAQVEFYRKQGLAPYSSLKLSIVSDVPEGCVIIREHTPITNLFGCLWFNEVDRFTSRDQLSFAIVRDKIMAQIPWRVNMFLDCERRNFVVQTYHKDLLKIMSKHKSSQEPPPSYRSPDTQAIDSHQPEKHHKVLPNKKKTGKEREGKGATF</sequence>
<organism evidence="1 2">
    <name type="scientific">Diphasiastrum complanatum</name>
    <name type="common">Issler's clubmoss</name>
    <name type="synonym">Lycopodium complanatum</name>
    <dbReference type="NCBI Taxonomy" id="34168"/>
    <lineage>
        <taxon>Eukaryota</taxon>
        <taxon>Viridiplantae</taxon>
        <taxon>Streptophyta</taxon>
        <taxon>Embryophyta</taxon>
        <taxon>Tracheophyta</taxon>
        <taxon>Lycopodiopsida</taxon>
        <taxon>Lycopodiales</taxon>
        <taxon>Lycopodiaceae</taxon>
        <taxon>Lycopodioideae</taxon>
        <taxon>Diphasiastrum</taxon>
    </lineage>
</organism>
<reference evidence="2" key="1">
    <citation type="journal article" date="2024" name="Proc. Natl. Acad. Sci. U.S.A.">
        <title>Extraordinary preservation of gene collinearity over three hundred million years revealed in homosporous lycophytes.</title>
        <authorList>
            <person name="Li C."/>
            <person name="Wickell D."/>
            <person name="Kuo L.Y."/>
            <person name="Chen X."/>
            <person name="Nie B."/>
            <person name="Liao X."/>
            <person name="Peng D."/>
            <person name="Ji J."/>
            <person name="Jenkins J."/>
            <person name="Williams M."/>
            <person name="Shu S."/>
            <person name="Plott C."/>
            <person name="Barry K."/>
            <person name="Rajasekar S."/>
            <person name="Grimwood J."/>
            <person name="Han X."/>
            <person name="Sun S."/>
            <person name="Hou Z."/>
            <person name="He W."/>
            <person name="Dai G."/>
            <person name="Sun C."/>
            <person name="Schmutz J."/>
            <person name="Leebens-Mack J.H."/>
            <person name="Li F.W."/>
            <person name="Wang L."/>
        </authorList>
    </citation>
    <scope>NUCLEOTIDE SEQUENCE [LARGE SCALE GENOMIC DNA]</scope>
    <source>
        <strain evidence="2">cv. PW_Plant_1</strain>
    </source>
</reference>
<name>A0ACC2B2H4_DIPCM</name>
<evidence type="ECO:0000313" key="2">
    <source>
        <dbReference type="Proteomes" id="UP001162992"/>
    </source>
</evidence>
<proteinExistence type="predicted"/>
<evidence type="ECO:0000313" key="1">
    <source>
        <dbReference type="EMBL" id="KAJ7524008.1"/>
    </source>
</evidence>
<dbReference type="Proteomes" id="UP001162992">
    <property type="component" value="Chromosome 18"/>
</dbReference>
<protein>
    <submittedName>
        <fullName evidence="1">Uncharacterized protein</fullName>
    </submittedName>
</protein>